<evidence type="ECO:0000313" key="2">
    <source>
        <dbReference type="EMBL" id="EFH09020.1"/>
    </source>
</evidence>
<gene>
    <name evidence="2" type="ORF">HMPREF0731_4765</name>
</gene>
<dbReference type="EMBL" id="ADVL01001008">
    <property type="protein sequence ID" value="EFH09020.1"/>
    <property type="molecule type" value="Genomic_DNA"/>
</dbReference>
<keyword evidence="3" id="KW-1185">Reference proteome</keyword>
<dbReference type="HOGENOM" id="CLU_2102219_0_0_5"/>
<reference evidence="2 3" key="1">
    <citation type="submission" date="2010-04" db="EMBL/GenBank/DDBJ databases">
        <authorList>
            <person name="Qin X."/>
            <person name="Bachman B."/>
            <person name="Battles P."/>
            <person name="Bell A."/>
            <person name="Bess C."/>
            <person name="Bickham C."/>
            <person name="Chaboub L."/>
            <person name="Chen D."/>
            <person name="Coyle M."/>
            <person name="Deiros D.R."/>
            <person name="Dinh H."/>
            <person name="Forbes L."/>
            <person name="Fowler G."/>
            <person name="Francisco L."/>
            <person name="Fu Q."/>
            <person name="Gubbala S."/>
            <person name="Hale W."/>
            <person name="Han Y."/>
            <person name="Hemphill L."/>
            <person name="Highlander S.K."/>
            <person name="Hirani K."/>
            <person name="Hogues M."/>
            <person name="Jackson L."/>
            <person name="Jakkamsetti A."/>
            <person name="Javaid M."/>
            <person name="Jiang H."/>
            <person name="Korchina V."/>
            <person name="Kovar C."/>
            <person name="Lara F."/>
            <person name="Lee S."/>
            <person name="Mata R."/>
            <person name="Mathew T."/>
            <person name="Moen C."/>
            <person name="Morales K."/>
            <person name="Munidasa M."/>
            <person name="Nazareth L."/>
            <person name="Ngo R."/>
            <person name="Nguyen L."/>
            <person name="Okwuonu G."/>
            <person name="Ongeri F."/>
            <person name="Patil S."/>
            <person name="Petrosino J."/>
            <person name="Pham C."/>
            <person name="Pham P."/>
            <person name="Pu L.-L."/>
            <person name="Puazo M."/>
            <person name="Raj R."/>
            <person name="Reid J."/>
            <person name="Rouhana J."/>
            <person name="Saada N."/>
            <person name="Shang Y."/>
            <person name="Simmons D."/>
            <person name="Thornton R."/>
            <person name="Warren J."/>
            <person name="Weissenberger G."/>
            <person name="Zhang J."/>
            <person name="Zhang L."/>
            <person name="Zhou C."/>
            <person name="Zhu D."/>
            <person name="Muzny D."/>
            <person name="Worley K."/>
            <person name="Gibbs R."/>
        </authorList>
    </citation>
    <scope>NUCLEOTIDE SEQUENCE [LARGE SCALE GENOMIC DNA]</scope>
    <source>
        <strain evidence="2 3">ATCC 49957</strain>
    </source>
</reference>
<protein>
    <submittedName>
        <fullName evidence="2">Uncharacterized protein</fullName>
    </submittedName>
</protein>
<feature type="transmembrane region" description="Helical" evidence="1">
    <location>
        <begin position="87"/>
        <end position="105"/>
    </location>
</feature>
<keyword evidence="1" id="KW-0472">Membrane</keyword>
<keyword evidence="1" id="KW-0812">Transmembrane</keyword>
<feature type="non-terminal residue" evidence="2">
    <location>
        <position position="1"/>
    </location>
</feature>
<evidence type="ECO:0000313" key="3">
    <source>
        <dbReference type="Proteomes" id="UP000005324"/>
    </source>
</evidence>
<dbReference type="AlphaFoldDB" id="D5RUK3"/>
<evidence type="ECO:0000256" key="1">
    <source>
        <dbReference type="SAM" id="Phobius"/>
    </source>
</evidence>
<proteinExistence type="predicted"/>
<feature type="transmembrane region" description="Helical" evidence="1">
    <location>
        <begin position="50"/>
        <end position="75"/>
    </location>
</feature>
<comment type="caution">
    <text evidence="2">The sequence shown here is derived from an EMBL/GenBank/DDBJ whole genome shotgun (WGS) entry which is preliminary data.</text>
</comment>
<dbReference type="Proteomes" id="UP000005324">
    <property type="component" value="Unassembled WGS sequence"/>
</dbReference>
<sequence>LAWLALAVAAPLWLPGRQGYAGPLLALATGASWLVALPAGLLAMLFGDGVLALPVLALGMAAGLLMVLCLGLLLAWPPWALRHRWPVGRGVSAVALLLLGLRLLMLGTGWTPIGP</sequence>
<name>D5RUK3_9PROT</name>
<dbReference type="RefSeq" id="WP_007005908.1">
    <property type="nucleotide sequence ID" value="NZ_GG770828.1"/>
</dbReference>
<keyword evidence="1" id="KW-1133">Transmembrane helix</keyword>
<accession>D5RUK3</accession>
<organism evidence="2 3">
    <name type="scientific">Pseudoroseomonas cervicalis ATCC 49957</name>
    <dbReference type="NCBI Taxonomy" id="525371"/>
    <lineage>
        <taxon>Bacteria</taxon>
        <taxon>Pseudomonadati</taxon>
        <taxon>Pseudomonadota</taxon>
        <taxon>Alphaproteobacteria</taxon>
        <taxon>Acetobacterales</taxon>
        <taxon>Roseomonadaceae</taxon>
        <taxon>Roseomonas</taxon>
    </lineage>
</organism>